<keyword evidence="1" id="KW-0175">Coiled coil</keyword>
<organism evidence="3 4">
    <name type="scientific">Elysia crispata</name>
    <name type="common">lettuce slug</name>
    <dbReference type="NCBI Taxonomy" id="231223"/>
    <lineage>
        <taxon>Eukaryota</taxon>
        <taxon>Metazoa</taxon>
        <taxon>Spiralia</taxon>
        <taxon>Lophotrochozoa</taxon>
        <taxon>Mollusca</taxon>
        <taxon>Gastropoda</taxon>
        <taxon>Heterobranchia</taxon>
        <taxon>Euthyneura</taxon>
        <taxon>Panpulmonata</taxon>
        <taxon>Sacoglossa</taxon>
        <taxon>Placobranchoidea</taxon>
        <taxon>Plakobranchidae</taxon>
        <taxon>Elysia</taxon>
    </lineage>
</organism>
<dbReference type="AlphaFoldDB" id="A0AAE0YIU6"/>
<dbReference type="EMBL" id="JAWDGP010006085">
    <property type="protein sequence ID" value="KAK3747468.1"/>
    <property type="molecule type" value="Genomic_DNA"/>
</dbReference>
<proteinExistence type="predicted"/>
<evidence type="ECO:0000313" key="4">
    <source>
        <dbReference type="Proteomes" id="UP001283361"/>
    </source>
</evidence>
<comment type="caution">
    <text evidence="3">The sequence shown here is derived from an EMBL/GenBank/DDBJ whole genome shotgun (WGS) entry which is preliminary data.</text>
</comment>
<evidence type="ECO:0008006" key="5">
    <source>
        <dbReference type="Google" id="ProtNLM"/>
    </source>
</evidence>
<gene>
    <name evidence="3" type="ORF">RRG08_015579</name>
</gene>
<protein>
    <recommendedName>
        <fullName evidence="5">Protein RD3-like</fullName>
    </recommendedName>
</protein>
<feature type="compositionally biased region" description="Low complexity" evidence="2">
    <location>
        <begin position="128"/>
        <end position="145"/>
    </location>
</feature>
<sequence length="258" mass="28630">MLSLRNLWRRGSGETYRETGGYRPPPRDQHMVASDTLMAELDFHIKELEKVRLQAEQEARRLKTGVDYSWLMETPARPSYEIPQMERLELEELCYQIEGVECTKVIALFRQALAARKAASDCAADTALETLSSSPSSDSDQACSSRTRPEDLPYLLRSCVRQVLDMRPAPESLSDWVARRTPSLASLSSNLAGLRLRNSGKVMPASVEDDQAECGQGGINADAEDIEMQLGGAKFERTGRAMSMPNFMVASEGSAYTV</sequence>
<dbReference type="Pfam" id="PF14473">
    <property type="entry name" value="RD3"/>
    <property type="match status" value="1"/>
</dbReference>
<name>A0AAE0YIU6_9GAST</name>
<feature type="coiled-coil region" evidence="1">
    <location>
        <begin position="38"/>
        <end position="65"/>
    </location>
</feature>
<feature type="region of interest" description="Disordered" evidence="2">
    <location>
        <begin position="128"/>
        <end position="147"/>
    </location>
</feature>
<evidence type="ECO:0000256" key="2">
    <source>
        <dbReference type="SAM" id="MobiDB-lite"/>
    </source>
</evidence>
<evidence type="ECO:0000313" key="3">
    <source>
        <dbReference type="EMBL" id="KAK3747468.1"/>
    </source>
</evidence>
<dbReference type="PANTHER" id="PTHR28489:SF2">
    <property type="entry name" value="RENTINAL DEGENERATION 3-LIKE"/>
    <property type="match status" value="1"/>
</dbReference>
<dbReference type="PANTHER" id="PTHR28489">
    <property type="entry name" value="RENTINAL DEGENERATION 3-LIKE"/>
    <property type="match status" value="1"/>
</dbReference>
<dbReference type="Proteomes" id="UP001283361">
    <property type="component" value="Unassembled WGS sequence"/>
</dbReference>
<reference evidence="3" key="1">
    <citation type="journal article" date="2023" name="G3 (Bethesda)">
        <title>A reference genome for the long-term kleptoplast-retaining sea slug Elysia crispata morphotype clarki.</title>
        <authorList>
            <person name="Eastman K.E."/>
            <person name="Pendleton A.L."/>
            <person name="Shaikh M.A."/>
            <person name="Suttiyut T."/>
            <person name="Ogas R."/>
            <person name="Tomko P."/>
            <person name="Gavelis G."/>
            <person name="Widhalm J.R."/>
            <person name="Wisecaver J.H."/>
        </authorList>
    </citation>
    <scope>NUCLEOTIDE SEQUENCE</scope>
    <source>
        <strain evidence="3">ECLA1</strain>
    </source>
</reference>
<keyword evidence="4" id="KW-1185">Reference proteome</keyword>
<accession>A0AAE0YIU6</accession>
<evidence type="ECO:0000256" key="1">
    <source>
        <dbReference type="SAM" id="Coils"/>
    </source>
</evidence>
<dbReference type="InterPro" id="IPR028092">
    <property type="entry name" value="RD3"/>
</dbReference>